<gene>
    <name evidence="2" type="ORF">VN21_10625</name>
</gene>
<keyword evidence="1" id="KW-1133">Transmembrane helix</keyword>
<sequence length="111" mass="13152">MSTYIIVSAVFVPIYLFYNYRCYKTNQVSYWITQGMLWEDSLKVIDSIYYDFQYKSCIKSCILLFIIIILGTMLDWEATFLIVFLISFHGTVSMTKHFAFKKNYLLKSKDG</sequence>
<evidence type="ECO:0000256" key="1">
    <source>
        <dbReference type="SAM" id="Phobius"/>
    </source>
</evidence>
<name>A0A0M3DFM4_9FIRM</name>
<keyword evidence="1" id="KW-0812">Transmembrane</keyword>
<evidence type="ECO:0000313" key="2">
    <source>
        <dbReference type="EMBL" id="KKY01073.1"/>
    </source>
</evidence>
<accession>A0A0M3DFM4</accession>
<feature type="transmembrane region" description="Helical" evidence="1">
    <location>
        <begin position="57"/>
        <end position="74"/>
    </location>
</feature>
<proteinExistence type="predicted"/>
<dbReference type="EMBL" id="LBBT01000218">
    <property type="protein sequence ID" value="KKY01073.1"/>
    <property type="molecule type" value="Genomic_DNA"/>
</dbReference>
<reference evidence="2 3" key="1">
    <citation type="submission" date="2015-04" db="EMBL/GenBank/DDBJ databases">
        <title>Microcin producing Clostridium sp. JC272T.</title>
        <authorList>
            <person name="Jyothsna T."/>
            <person name="Sasikala C."/>
            <person name="Ramana C."/>
        </authorList>
    </citation>
    <scope>NUCLEOTIDE SEQUENCE [LARGE SCALE GENOMIC DNA]</scope>
    <source>
        <strain evidence="2 3">JC272</strain>
    </source>
</reference>
<evidence type="ECO:0000313" key="3">
    <source>
        <dbReference type="Proteomes" id="UP000034407"/>
    </source>
</evidence>
<comment type="caution">
    <text evidence="2">The sequence shown here is derived from an EMBL/GenBank/DDBJ whole genome shotgun (WGS) entry which is preliminary data.</text>
</comment>
<keyword evidence="1" id="KW-0472">Membrane</keyword>
<organism evidence="2 3">
    <name type="scientific">Paraclostridium benzoelyticum</name>
    <dbReference type="NCBI Taxonomy" id="1629550"/>
    <lineage>
        <taxon>Bacteria</taxon>
        <taxon>Bacillati</taxon>
        <taxon>Bacillota</taxon>
        <taxon>Clostridia</taxon>
        <taxon>Peptostreptococcales</taxon>
        <taxon>Peptostreptococcaceae</taxon>
        <taxon>Paraclostridium</taxon>
    </lineage>
</organism>
<dbReference type="PATRIC" id="fig|1629550.3.peg.1577"/>
<keyword evidence="3" id="KW-1185">Reference proteome</keyword>
<dbReference type="Proteomes" id="UP000034407">
    <property type="component" value="Unassembled WGS sequence"/>
</dbReference>
<dbReference type="RefSeq" id="WP_046823253.1">
    <property type="nucleotide sequence ID" value="NZ_LBBT01000218.1"/>
</dbReference>
<dbReference type="AlphaFoldDB" id="A0A0M3DFM4"/>
<protein>
    <submittedName>
        <fullName evidence="2">Uncharacterized protein</fullName>
    </submittedName>
</protein>
<feature type="transmembrane region" description="Helical" evidence="1">
    <location>
        <begin position="80"/>
        <end position="99"/>
    </location>
</feature>